<dbReference type="PANTHER" id="PTHR10137:SF0">
    <property type="entry name" value="V-TYPE PROTON ATPASE SUBUNIT C"/>
    <property type="match status" value="1"/>
</dbReference>
<dbReference type="GO" id="GO:0000221">
    <property type="term" value="C:vacuolar proton-transporting V-type ATPase, V1 domain"/>
    <property type="evidence" value="ECO:0007669"/>
    <property type="project" value="TreeGrafter"/>
</dbReference>
<protein>
    <recommendedName>
        <fullName evidence="5">V-type proton ATPase subunit C</fullName>
    </recommendedName>
</protein>
<evidence type="ECO:0000313" key="7">
    <source>
        <dbReference type="Proteomes" id="UP000078560"/>
    </source>
</evidence>
<dbReference type="Gene3D" id="3.30.70.1180">
    <property type="entry name" value="Vacuolar atp synthase subunit c, domain 1"/>
    <property type="match status" value="1"/>
</dbReference>
<dbReference type="Pfam" id="PF03223">
    <property type="entry name" value="V-ATPase_C"/>
    <property type="match status" value="1"/>
</dbReference>
<evidence type="ECO:0000256" key="5">
    <source>
        <dbReference type="RuleBase" id="RU364010"/>
    </source>
</evidence>
<sequence length="364" mass="42877">MNEVPMCLFIACSTSDNTSREYIYTILKNRLLGSHVCIDTNILDVPTNLKFCTFDDLLKCADDLQKYDSYAYGCLKKIEKIAKEYDENIELKIIYQRQHINIDQYIRRFSWDDAKYPRNRSLVDTIDVIINNITKLSDEIQIKSNILNDLKEKKKLYISKHDSNNFIHKNLNEILTPQVVNESDFMETEYITTVIAYVSKDSINDWVSNYEKFSQYVVPRSTKQFNDLIDKDGNTLWKAFVFKKFVNNFIENAKSKNFIVKPFKYDESHYNNIMESRTKIETEVIRQETFLRRMCLAAFSDVFIAFIHINILRVFCESVLRFGVPPNFASFSIRINGESKEKKVRKKLYDIFSTTDSIGKNYLK</sequence>
<reference evidence="7" key="1">
    <citation type="submission" date="2016-05" db="EMBL/GenBank/DDBJ databases">
        <authorList>
            <person name="Naeem Raeece"/>
        </authorList>
    </citation>
    <scope>NUCLEOTIDE SEQUENCE [LARGE SCALE GENOMIC DNA]</scope>
</reference>
<evidence type="ECO:0000313" key="6">
    <source>
        <dbReference type="EMBL" id="SBS91939.1"/>
    </source>
</evidence>
<organism evidence="6 7">
    <name type="scientific">Plasmodium ovale curtisi</name>
    <dbReference type="NCBI Taxonomy" id="864141"/>
    <lineage>
        <taxon>Eukaryota</taxon>
        <taxon>Sar</taxon>
        <taxon>Alveolata</taxon>
        <taxon>Apicomplexa</taxon>
        <taxon>Aconoidasida</taxon>
        <taxon>Haemosporida</taxon>
        <taxon>Plasmodiidae</taxon>
        <taxon>Plasmodium</taxon>
        <taxon>Plasmodium (Plasmodium)</taxon>
    </lineage>
</organism>
<evidence type="ECO:0000256" key="1">
    <source>
        <dbReference type="ARBA" id="ARBA00006138"/>
    </source>
</evidence>
<evidence type="ECO:0000256" key="4">
    <source>
        <dbReference type="ARBA" id="ARBA00023065"/>
    </source>
</evidence>
<dbReference type="CDD" id="cd14785">
    <property type="entry name" value="V-ATPase_C"/>
    <property type="match status" value="1"/>
</dbReference>
<dbReference type="Gene3D" id="1.20.1460.10">
    <property type="entry name" value="subunit c (vma5p) of the yeast v-atpase, domain 2"/>
    <property type="match status" value="1"/>
</dbReference>
<gene>
    <name evidence="6" type="ORF">POVCU2_0070920</name>
</gene>
<dbReference type="InterPro" id="IPR036132">
    <property type="entry name" value="Vac_ATP_synth_c_sf"/>
</dbReference>
<feature type="non-terminal residue" evidence="6">
    <location>
        <position position="364"/>
    </location>
</feature>
<evidence type="ECO:0000256" key="2">
    <source>
        <dbReference type="ARBA" id="ARBA00022448"/>
    </source>
</evidence>
<keyword evidence="4 5" id="KW-0406">Ion transport</keyword>
<comment type="similarity">
    <text evidence="1 5">Belongs to the V-ATPase C subunit family.</text>
</comment>
<dbReference type="PANTHER" id="PTHR10137">
    <property type="entry name" value="V-TYPE PROTON ATPASE SUBUNIT C"/>
    <property type="match status" value="1"/>
</dbReference>
<dbReference type="Gene3D" id="3.30.70.100">
    <property type="match status" value="1"/>
</dbReference>
<keyword evidence="2 5" id="KW-0813">Transport</keyword>
<keyword evidence="3 5" id="KW-0375">Hydrogen ion transport</keyword>
<dbReference type="InterPro" id="IPR004907">
    <property type="entry name" value="ATPase_V1-cplx_csu"/>
</dbReference>
<comment type="subunit">
    <text evidence="5">V-ATPase is a heteromultimeric enzyme composed of a peripheral catalytic V1 complex (components A to H) attached to an integral membrane V0 proton pore complex.</text>
</comment>
<accession>A0A1A8WG48</accession>
<dbReference type="GO" id="GO:0046961">
    <property type="term" value="F:proton-transporting ATPase activity, rotational mechanism"/>
    <property type="evidence" value="ECO:0007669"/>
    <property type="project" value="InterPro"/>
</dbReference>
<dbReference type="EMBL" id="FLQU01001187">
    <property type="protein sequence ID" value="SBS91939.1"/>
    <property type="molecule type" value="Genomic_DNA"/>
</dbReference>
<evidence type="ECO:0000256" key="3">
    <source>
        <dbReference type="ARBA" id="ARBA00022781"/>
    </source>
</evidence>
<name>A0A1A8WG48_PLAOA</name>
<dbReference type="Proteomes" id="UP000078560">
    <property type="component" value="Unassembled WGS sequence"/>
</dbReference>
<proteinExistence type="inferred from homology"/>
<comment type="function">
    <text evidence="5">Subunit of the V1 complex of vacuolar(H+)-ATPase (V-ATPase), a multisubunit enzyme composed of a peripheral complex (V1) that hydrolyzes ATP and a membrane integral complex (V0) that translocates protons. V-ATPase is responsible for acidifying and maintaining the pH of intracellular compartments and in some cell types, is targeted to the plasma membrane, where it is responsible for acidifying the extracellular environment. Subunit C is necessary for the assembly of the catalytic sector of the enzyme and is likely to have a specific function in its catalytic activity.</text>
</comment>
<dbReference type="AlphaFoldDB" id="A0A1A8WG48"/>
<dbReference type="SUPFAM" id="SSF118203">
    <property type="entry name" value="Vacuolar ATP synthase subunit C"/>
    <property type="match status" value="1"/>
</dbReference>